<gene>
    <name evidence="4" type="ORF">VSP0166_LOCUS3785</name>
</gene>
<feature type="signal peptide" evidence="2">
    <location>
        <begin position="1"/>
        <end position="18"/>
    </location>
</feature>
<dbReference type="InterPro" id="IPR020084">
    <property type="entry name" value="NUDIX_hydrolase_CS"/>
</dbReference>
<dbReference type="EMBL" id="HBKP01005304">
    <property type="protein sequence ID" value="CAE2207237.1"/>
    <property type="molecule type" value="Transcribed_RNA"/>
</dbReference>
<dbReference type="InterPro" id="IPR000086">
    <property type="entry name" value="NUDIX_hydrolase_dom"/>
</dbReference>
<dbReference type="PANTHER" id="PTHR21340">
    <property type="entry name" value="DIADENOSINE 5,5-P1,P4-TETRAPHOSPHATE PYROPHOSPHOHYDROLASE MUTT"/>
    <property type="match status" value="1"/>
</dbReference>
<reference evidence="4" key="1">
    <citation type="submission" date="2021-01" db="EMBL/GenBank/DDBJ databases">
        <authorList>
            <person name="Corre E."/>
            <person name="Pelletier E."/>
            <person name="Niang G."/>
            <person name="Scheremetjew M."/>
            <person name="Finn R."/>
            <person name="Kale V."/>
            <person name="Holt S."/>
            <person name="Cochrane G."/>
            <person name="Meng A."/>
            <person name="Brown T."/>
            <person name="Cohen L."/>
        </authorList>
    </citation>
    <scope>NUCLEOTIDE SEQUENCE</scope>
    <source>
        <strain evidence="4">DIVA3 518/3/11/1/6</strain>
    </source>
</reference>
<dbReference type="InterPro" id="IPR015797">
    <property type="entry name" value="NUDIX_hydrolase-like_dom_sf"/>
</dbReference>
<dbReference type="InterPro" id="IPR051325">
    <property type="entry name" value="Nudix_hydrolase_domain"/>
</dbReference>
<dbReference type="PROSITE" id="PS00893">
    <property type="entry name" value="NUDIX_BOX"/>
    <property type="match status" value="1"/>
</dbReference>
<dbReference type="SUPFAM" id="SSF55811">
    <property type="entry name" value="Nudix"/>
    <property type="match status" value="1"/>
</dbReference>
<dbReference type="PANTHER" id="PTHR21340:SF0">
    <property type="entry name" value="BIS(5'-NUCLEOSYL)-TETRAPHOSPHATASE [ASYMMETRICAL]"/>
    <property type="match status" value="1"/>
</dbReference>
<name>A0A7S4HRL1_9EUKA</name>
<dbReference type="GO" id="GO:0006754">
    <property type="term" value="P:ATP biosynthetic process"/>
    <property type="evidence" value="ECO:0007669"/>
    <property type="project" value="TreeGrafter"/>
</dbReference>
<accession>A0A7S4HRL1</accession>
<evidence type="ECO:0000256" key="2">
    <source>
        <dbReference type="SAM" id="SignalP"/>
    </source>
</evidence>
<dbReference type="AlphaFoldDB" id="A0A7S4HRL1"/>
<evidence type="ECO:0000256" key="1">
    <source>
        <dbReference type="ARBA" id="ARBA00022801"/>
    </source>
</evidence>
<sequence length="173" mass="19408">MDWIGLVFSPLLPGMSHAAGVIVFCEGKQRQVLTVETKRHGNWGFPKGSHEKGEVWYQTAVRELLEESGVTVEQLNILEPYDTFTVSEMTPKGNIGVQYLIASLRVAQKDVILQPQNEEEVLSLQWDTITQARKKLSPKRAKVLKQALDLYLSTMSPDTELSRLANPINGPTF</sequence>
<proteinExistence type="predicted"/>
<keyword evidence="2" id="KW-0732">Signal</keyword>
<keyword evidence="1" id="KW-0378">Hydrolase</keyword>
<dbReference type="PROSITE" id="PS51462">
    <property type="entry name" value="NUDIX"/>
    <property type="match status" value="1"/>
</dbReference>
<dbReference type="Gene3D" id="3.90.79.10">
    <property type="entry name" value="Nucleoside Triphosphate Pyrophosphohydrolase"/>
    <property type="match status" value="1"/>
</dbReference>
<organism evidence="4">
    <name type="scientific">Vannella robusta</name>
    <dbReference type="NCBI Taxonomy" id="1487602"/>
    <lineage>
        <taxon>Eukaryota</taxon>
        <taxon>Amoebozoa</taxon>
        <taxon>Discosea</taxon>
        <taxon>Flabellinia</taxon>
        <taxon>Vannellidae</taxon>
        <taxon>Vannella</taxon>
    </lineage>
</organism>
<dbReference type="GO" id="GO:0006167">
    <property type="term" value="P:AMP biosynthetic process"/>
    <property type="evidence" value="ECO:0007669"/>
    <property type="project" value="TreeGrafter"/>
</dbReference>
<evidence type="ECO:0000259" key="3">
    <source>
        <dbReference type="PROSITE" id="PS51462"/>
    </source>
</evidence>
<feature type="domain" description="Nudix hydrolase" evidence="3">
    <location>
        <begin position="14"/>
        <end position="149"/>
    </location>
</feature>
<protein>
    <recommendedName>
        <fullName evidence="3">Nudix hydrolase domain-containing protein</fullName>
    </recommendedName>
</protein>
<feature type="chain" id="PRO_5030525045" description="Nudix hydrolase domain-containing protein" evidence="2">
    <location>
        <begin position="19"/>
        <end position="173"/>
    </location>
</feature>
<dbReference type="Pfam" id="PF00293">
    <property type="entry name" value="NUDIX"/>
    <property type="match status" value="1"/>
</dbReference>
<evidence type="ECO:0000313" key="4">
    <source>
        <dbReference type="EMBL" id="CAE2207237.1"/>
    </source>
</evidence>
<dbReference type="GO" id="GO:0004081">
    <property type="term" value="F:bis(5'-nucleosyl)-tetraphosphatase (asymmetrical) activity"/>
    <property type="evidence" value="ECO:0007669"/>
    <property type="project" value="TreeGrafter"/>
</dbReference>